<feature type="domain" description="Disease resistance R13L4/SHOC-2-like LRR" evidence="7">
    <location>
        <begin position="514"/>
        <end position="805"/>
    </location>
</feature>
<dbReference type="Gene3D" id="1.20.5.4130">
    <property type="match status" value="1"/>
</dbReference>
<dbReference type="Pfam" id="PF23559">
    <property type="entry name" value="WHD_DRP"/>
    <property type="match status" value="1"/>
</dbReference>
<dbReference type="InterPro" id="IPR036388">
    <property type="entry name" value="WH-like_DNA-bd_sf"/>
</dbReference>
<dbReference type="InterPro" id="IPR055414">
    <property type="entry name" value="LRR_R13L4/SHOC2-like"/>
</dbReference>
<keyword evidence="3" id="KW-0611">Plant defense</keyword>
<dbReference type="InterPro" id="IPR032675">
    <property type="entry name" value="LRR_dom_sf"/>
</dbReference>
<dbReference type="Pfam" id="PF00931">
    <property type="entry name" value="NB-ARC"/>
    <property type="match status" value="1"/>
</dbReference>
<reference evidence="8" key="1">
    <citation type="journal article" date="2019" name="Toxins">
        <title>Detection of Abrin-Like and Prepropulchellin-Like Toxin Genes and Transcripts Using Whole Genome Sequencing and Full-Length Transcript Sequencing of Abrus precatorius.</title>
        <authorList>
            <person name="Hovde B.T."/>
            <person name="Daligault H.E."/>
            <person name="Hanschen E.R."/>
            <person name="Kunde Y.A."/>
            <person name="Johnson M.B."/>
            <person name="Starkenburg S.R."/>
            <person name="Johnson S.L."/>
        </authorList>
    </citation>
    <scope>NUCLEOTIDE SEQUENCE [LARGE SCALE GENOMIC DNA]</scope>
</reference>
<dbReference type="KEGG" id="aprc:113862570"/>
<dbReference type="GeneID" id="113862570"/>
<evidence type="ECO:0000259" key="5">
    <source>
        <dbReference type="Pfam" id="PF18052"/>
    </source>
</evidence>
<feature type="domain" description="NB-ARC" evidence="4">
    <location>
        <begin position="167"/>
        <end position="302"/>
    </location>
</feature>
<dbReference type="GO" id="GO:0043531">
    <property type="term" value="F:ADP binding"/>
    <property type="evidence" value="ECO:0007669"/>
    <property type="project" value="InterPro"/>
</dbReference>
<protein>
    <submittedName>
        <fullName evidence="9">Disease resistance RPP13-like protein 3</fullName>
    </submittedName>
</protein>
<sequence length="836" mass="96707">MADTLVSSLLQNLPQLLGDEFKLLSGVKDKINSLCNELKFIDIFLKSSIGKRNDDLVKEVVNQIRDVAFRAEDVVDIYVDSVAKHRSANVISKLLHIKERIMGLHEVNDEIENIKNQGASTSEDVDAIAAESLRERRKDVEEKDVVGFKNDSNFVTEKLMEEDHSWRKIYNNDQLKKGFPTRAWGYVSNDYRATELLLSLLKCLLSTSEYEEARKTLKRKVKNYLKGKKYLIVLDDIWKTQVWNKIENAFPDDDHSVGRILITSREMQVANYVGTISPYRLPFLNREESWQLFSKKVFQGKVCPSDLEPLDRSIAESCKGLPLAIVVLAGHVAKKEKSAREWTRIKNITWHLTQDKMEVMDILKLIYSTSYDSLPQRLKPCFLYFGIYPEDYEIRARDVIEMWMVEGFIQPHEAGIQGAAEPEDVAEYYLDELVDRSLVQVASRKFVGSVKTCRIHDLLRDLCVSESKSEKFMEICTDPNNMDKLSNANPRRLSIQCKVWSNVPTNNLNQLCTRSIFFFFEKDEYPRNVLESFKLARVIYFETKALMIDWKTMIHLKYLRIDLKVSSIPDSVRYLRNLETLDVGSAEMVSNEIWKLKRLKHLYMRSVKKAEVLPKSERKIKGNLQTLLSSFSYKGQELVSLLNNEMFPRLRKLVLFSRYNPSNKPLPSLNHLSNLCRLTMNNCLELPSEANVFPSNLTKITFQETPWTSQLVFLKNMKTVGQLASLQILKLNGNYVDGDLRDLNVGTGEFPQLKVFQMSRMKVKSWRLEKGAMPCLKNMVIKECYKLDEFPEELWSLTTLREVHVLNPTKQLADRLQSLELNNGCKLILETTNIGY</sequence>
<evidence type="ECO:0000313" key="9">
    <source>
        <dbReference type="RefSeq" id="XP_027351450.1"/>
    </source>
</evidence>
<dbReference type="FunFam" id="1.10.10.10:FF:000322">
    <property type="entry name" value="Probable disease resistance protein At1g63360"/>
    <property type="match status" value="1"/>
</dbReference>
<dbReference type="Gene3D" id="3.40.50.300">
    <property type="entry name" value="P-loop containing nucleotide triphosphate hydrolases"/>
    <property type="match status" value="1"/>
</dbReference>
<accession>A0A8B8L5H9</accession>
<keyword evidence="2" id="KW-0547">Nucleotide-binding</keyword>
<dbReference type="PANTHER" id="PTHR23155:SF1193">
    <property type="entry name" value="DISEASE RESISTANCE PROTEIN RPP13-RELATED"/>
    <property type="match status" value="1"/>
</dbReference>
<evidence type="ECO:0000259" key="7">
    <source>
        <dbReference type="Pfam" id="PF23598"/>
    </source>
</evidence>
<dbReference type="OrthoDB" id="3027644at2759"/>
<dbReference type="Gene3D" id="3.80.10.10">
    <property type="entry name" value="Ribonuclease Inhibitor"/>
    <property type="match status" value="1"/>
</dbReference>
<dbReference type="Proteomes" id="UP000694853">
    <property type="component" value="Unplaced"/>
</dbReference>
<dbReference type="InterPro" id="IPR027417">
    <property type="entry name" value="P-loop_NTPase"/>
</dbReference>
<dbReference type="SUPFAM" id="SSF52540">
    <property type="entry name" value="P-loop containing nucleoside triphosphate hydrolases"/>
    <property type="match status" value="1"/>
</dbReference>
<dbReference type="AlphaFoldDB" id="A0A8B8L5H9"/>
<evidence type="ECO:0000256" key="2">
    <source>
        <dbReference type="ARBA" id="ARBA00022741"/>
    </source>
</evidence>
<name>A0A8B8L5H9_ABRPR</name>
<dbReference type="GO" id="GO:0098542">
    <property type="term" value="P:defense response to other organism"/>
    <property type="evidence" value="ECO:0007669"/>
    <property type="project" value="TreeGrafter"/>
</dbReference>
<dbReference type="InterPro" id="IPR042197">
    <property type="entry name" value="Apaf_helical"/>
</dbReference>
<dbReference type="SUPFAM" id="SSF52058">
    <property type="entry name" value="L domain-like"/>
    <property type="match status" value="1"/>
</dbReference>
<evidence type="ECO:0000259" key="4">
    <source>
        <dbReference type="Pfam" id="PF00931"/>
    </source>
</evidence>
<evidence type="ECO:0000313" key="8">
    <source>
        <dbReference type="Proteomes" id="UP000694853"/>
    </source>
</evidence>
<dbReference type="CDD" id="cd14798">
    <property type="entry name" value="RX-CC_like"/>
    <property type="match status" value="1"/>
</dbReference>
<gene>
    <name evidence="9" type="primary">LOC113862570</name>
</gene>
<dbReference type="InterPro" id="IPR044974">
    <property type="entry name" value="Disease_R_plants"/>
</dbReference>
<feature type="domain" description="Disease resistance protein winged helix" evidence="6">
    <location>
        <begin position="387"/>
        <end position="463"/>
    </location>
</feature>
<dbReference type="InterPro" id="IPR041118">
    <property type="entry name" value="Rx_N"/>
</dbReference>
<dbReference type="Pfam" id="PF23598">
    <property type="entry name" value="LRR_14"/>
    <property type="match status" value="1"/>
</dbReference>
<dbReference type="InterPro" id="IPR002182">
    <property type="entry name" value="NB-ARC"/>
</dbReference>
<dbReference type="Gene3D" id="1.10.8.430">
    <property type="entry name" value="Helical domain of apoptotic protease-activating factors"/>
    <property type="match status" value="1"/>
</dbReference>
<keyword evidence="1" id="KW-0677">Repeat</keyword>
<evidence type="ECO:0000256" key="1">
    <source>
        <dbReference type="ARBA" id="ARBA00022737"/>
    </source>
</evidence>
<dbReference type="PRINTS" id="PR00364">
    <property type="entry name" value="DISEASERSIST"/>
</dbReference>
<dbReference type="Gene3D" id="1.10.10.10">
    <property type="entry name" value="Winged helix-like DNA-binding domain superfamily/Winged helix DNA-binding domain"/>
    <property type="match status" value="1"/>
</dbReference>
<dbReference type="InterPro" id="IPR038005">
    <property type="entry name" value="RX-like_CC"/>
</dbReference>
<dbReference type="InterPro" id="IPR058922">
    <property type="entry name" value="WHD_DRP"/>
</dbReference>
<feature type="domain" description="Disease resistance N-terminal" evidence="5">
    <location>
        <begin position="6"/>
        <end position="87"/>
    </location>
</feature>
<evidence type="ECO:0000256" key="3">
    <source>
        <dbReference type="ARBA" id="ARBA00022821"/>
    </source>
</evidence>
<dbReference type="Pfam" id="PF18052">
    <property type="entry name" value="Rx_N"/>
    <property type="match status" value="1"/>
</dbReference>
<dbReference type="RefSeq" id="XP_027351450.1">
    <property type="nucleotide sequence ID" value="XM_027495649.1"/>
</dbReference>
<evidence type="ECO:0000259" key="6">
    <source>
        <dbReference type="Pfam" id="PF23559"/>
    </source>
</evidence>
<dbReference type="PANTHER" id="PTHR23155">
    <property type="entry name" value="DISEASE RESISTANCE PROTEIN RP"/>
    <property type="match status" value="1"/>
</dbReference>
<organism evidence="8 9">
    <name type="scientific">Abrus precatorius</name>
    <name type="common">Indian licorice</name>
    <name type="synonym">Glycine abrus</name>
    <dbReference type="NCBI Taxonomy" id="3816"/>
    <lineage>
        <taxon>Eukaryota</taxon>
        <taxon>Viridiplantae</taxon>
        <taxon>Streptophyta</taxon>
        <taxon>Embryophyta</taxon>
        <taxon>Tracheophyta</taxon>
        <taxon>Spermatophyta</taxon>
        <taxon>Magnoliopsida</taxon>
        <taxon>eudicotyledons</taxon>
        <taxon>Gunneridae</taxon>
        <taxon>Pentapetalae</taxon>
        <taxon>rosids</taxon>
        <taxon>fabids</taxon>
        <taxon>Fabales</taxon>
        <taxon>Fabaceae</taxon>
        <taxon>Papilionoideae</taxon>
        <taxon>50 kb inversion clade</taxon>
        <taxon>NPAAA clade</taxon>
        <taxon>indigoferoid/millettioid clade</taxon>
        <taxon>Abreae</taxon>
        <taxon>Abrus</taxon>
    </lineage>
</organism>
<proteinExistence type="predicted"/>
<keyword evidence="8" id="KW-1185">Reference proteome</keyword>
<reference evidence="9" key="2">
    <citation type="submission" date="2025-08" db="UniProtKB">
        <authorList>
            <consortium name="RefSeq"/>
        </authorList>
    </citation>
    <scope>IDENTIFICATION</scope>
    <source>
        <tissue evidence="9">Young leaves</tissue>
    </source>
</reference>